<dbReference type="EMBL" id="RJKX01000014">
    <property type="protein sequence ID" value="ROP91326.1"/>
    <property type="molecule type" value="Genomic_DNA"/>
</dbReference>
<organism evidence="7 8">
    <name type="scientific">Stella humosa</name>
    <dbReference type="NCBI Taxonomy" id="94"/>
    <lineage>
        <taxon>Bacteria</taxon>
        <taxon>Pseudomonadati</taxon>
        <taxon>Pseudomonadota</taxon>
        <taxon>Alphaproteobacteria</taxon>
        <taxon>Rhodospirillales</taxon>
        <taxon>Stellaceae</taxon>
        <taxon>Stella</taxon>
    </lineage>
</organism>
<dbReference type="PANTHER" id="PTHR18968:SF129">
    <property type="entry name" value="ACETOLACTATE SYNTHASE"/>
    <property type="match status" value="1"/>
</dbReference>
<evidence type="ECO:0000256" key="2">
    <source>
        <dbReference type="ARBA" id="ARBA00023052"/>
    </source>
</evidence>
<evidence type="ECO:0000259" key="6">
    <source>
        <dbReference type="Pfam" id="PF02776"/>
    </source>
</evidence>
<sequence length="540" mass="56752">MPRNRAADLLARRLHEAGCRLAFGMPGGEVLTIVDALEAAGIRFVLARHENAAGFMAEGAWHMTGAPGILVATVGPGAANAVNVAANADQDRVPLIVLTGCVDADEALTYTHQVFDHRAVFQPVTRATFTLTAAGAGLIADKAVAIATADRPGPVHIDVPISVADTVVAEPLVSRHRPAAPAAPAEGEALETARRWLADARRPVMIAGLDVPNQGADADLRAFAEAHGVPVITTYKAKGVIPEDHPLALGGAGLSPLADTILLPLVRAADLVLLVGYDPIEMRVGWRDPWDPDRQRVVEFAAAANRHYMHHATIGFVCDVGEGLKALGRGVAADPVKWADGQATQARRRHHEAFASNGAWGPAAIVETVRRIFPRDTVATVDSGAHRILMSQLWETYAPRGVLQSSGLCTMGCALPLAIGAQIADPARPVVAFTGDAGLLMVLGELSTLADLALPVTVVVFVDACLSLIEMKQRSRQLPAAGVDFVGHDFAAIARAMGGAGETVRDMAGLEAALLAARARTDRFTVIGAVIDRQAYDGRI</sequence>
<dbReference type="CDD" id="cd07035">
    <property type="entry name" value="TPP_PYR_POX_like"/>
    <property type="match status" value="1"/>
</dbReference>
<dbReference type="Pfam" id="PF02776">
    <property type="entry name" value="TPP_enzyme_N"/>
    <property type="match status" value="1"/>
</dbReference>
<dbReference type="GO" id="GO:0050660">
    <property type="term" value="F:flavin adenine dinucleotide binding"/>
    <property type="evidence" value="ECO:0007669"/>
    <property type="project" value="TreeGrafter"/>
</dbReference>
<dbReference type="Pfam" id="PF02775">
    <property type="entry name" value="TPP_enzyme_C"/>
    <property type="match status" value="1"/>
</dbReference>
<dbReference type="GO" id="GO:0009099">
    <property type="term" value="P:L-valine biosynthetic process"/>
    <property type="evidence" value="ECO:0007669"/>
    <property type="project" value="TreeGrafter"/>
</dbReference>
<comment type="similarity">
    <text evidence="1 3">Belongs to the TPP enzyme family.</text>
</comment>
<dbReference type="InterPro" id="IPR000399">
    <property type="entry name" value="TPP-bd_CS"/>
</dbReference>
<dbReference type="InterPro" id="IPR012001">
    <property type="entry name" value="Thiamin_PyroP_enz_TPP-bd_dom"/>
</dbReference>
<dbReference type="GO" id="GO:0003984">
    <property type="term" value="F:acetolactate synthase activity"/>
    <property type="evidence" value="ECO:0007669"/>
    <property type="project" value="TreeGrafter"/>
</dbReference>
<dbReference type="AlphaFoldDB" id="A0A3N1LLM9"/>
<dbReference type="Gene3D" id="3.40.50.970">
    <property type="match status" value="2"/>
</dbReference>
<dbReference type="CDD" id="cd00568">
    <property type="entry name" value="TPP_enzymes"/>
    <property type="match status" value="1"/>
</dbReference>
<dbReference type="PANTHER" id="PTHR18968">
    <property type="entry name" value="THIAMINE PYROPHOSPHATE ENZYMES"/>
    <property type="match status" value="1"/>
</dbReference>
<dbReference type="SUPFAM" id="SSF52518">
    <property type="entry name" value="Thiamin diphosphate-binding fold (THDP-binding)"/>
    <property type="match status" value="2"/>
</dbReference>
<dbReference type="PROSITE" id="PS00187">
    <property type="entry name" value="TPP_ENZYMES"/>
    <property type="match status" value="1"/>
</dbReference>
<dbReference type="Pfam" id="PF00205">
    <property type="entry name" value="TPP_enzyme_M"/>
    <property type="match status" value="1"/>
</dbReference>
<dbReference type="InterPro" id="IPR029061">
    <property type="entry name" value="THDP-binding"/>
</dbReference>
<dbReference type="GO" id="GO:0009097">
    <property type="term" value="P:isoleucine biosynthetic process"/>
    <property type="evidence" value="ECO:0007669"/>
    <property type="project" value="TreeGrafter"/>
</dbReference>
<dbReference type="GO" id="GO:0000287">
    <property type="term" value="F:magnesium ion binding"/>
    <property type="evidence" value="ECO:0007669"/>
    <property type="project" value="InterPro"/>
</dbReference>
<dbReference type="InterPro" id="IPR045229">
    <property type="entry name" value="TPP_enz"/>
</dbReference>
<protein>
    <submittedName>
        <fullName evidence="7">Acetolactate synthase-1/2/3 large subunit</fullName>
    </submittedName>
</protein>
<dbReference type="Gene3D" id="3.40.50.1220">
    <property type="entry name" value="TPP-binding domain"/>
    <property type="match status" value="1"/>
</dbReference>
<feature type="domain" description="Thiamine pyrophosphate enzyme N-terminal TPP-binding" evidence="6">
    <location>
        <begin position="5"/>
        <end position="117"/>
    </location>
</feature>
<feature type="domain" description="Thiamine pyrophosphate enzyme central" evidence="4">
    <location>
        <begin position="191"/>
        <end position="327"/>
    </location>
</feature>
<dbReference type="InterPro" id="IPR012000">
    <property type="entry name" value="Thiamin_PyroP_enz_cen_dom"/>
</dbReference>
<dbReference type="FunFam" id="3.40.50.970:FF:000007">
    <property type="entry name" value="Acetolactate synthase"/>
    <property type="match status" value="1"/>
</dbReference>
<evidence type="ECO:0000256" key="1">
    <source>
        <dbReference type="ARBA" id="ARBA00007812"/>
    </source>
</evidence>
<keyword evidence="2 3" id="KW-0786">Thiamine pyrophosphate</keyword>
<dbReference type="SUPFAM" id="SSF52467">
    <property type="entry name" value="DHS-like NAD/FAD-binding domain"/>
    <property type="match status" value="1"/>
</dbReference>
<proteinExistence type="inferred from homology"/>
<evidence type="ECO:0000313" key="8">
    <source>
        <dbReference type="Proteomes" id="UP000278222"/>
    </source>
</evidence>
<evidence type="ECO:0000259" key="5">
    <source>
        <dbReference type="Pfam" id="PF02775"/>
    </source>
</evidence>
<dbReference type="GO" id="GO:0030976">
    <property type="term" value="F:thiamine pyrophosphate binding"/>
    <property type="evidence" value="ECO:0007669"/>
    <property type="project" value="InterPro"/>
</dbReference>
<dbReference type="InterPro" id="IPR011766">
    <property type="entry name" value="TPP_enzyme_TPP-bd"/>
</dbReference>
<comment type="caution">
    <text evidence="7">The sequence shown here is derived from an EMBL/GenBank/DDBJ whole genome shotgun (WGS) entry which is preliminary data.</text>
</comment>
<dbReference type="Proteomes" id="UP000278222">
    <property type="component" value="Unassembled WGS sequence"/>
</dbReference>
<dbReference type="OrthoDB" id="4494979at2"/>
<dbReference type="GO" id="GO:0005948">
    <property type="term" value="C:acetolactate synthase complex"/>
    <property type="evidence" value="ECO:0007669"/>
    <property type="project" value="TreeGrafter"/>
</dbReference>
<reference evidence="7 8" key="1">
    <citation type="submission" date="2018-11" db="EMBL/GenBank/DDBJ databases">
        <title>Genomic Encyclopedia of Type Strains, Phase IV (KMG-IV): sequencing the most valuable type-strain genomes for metagenomic binning, comparative biology and taxonomic classification.</title>
        <authorList>
            <person name="Goeker M."/>
        </authorList>
    </citation>
    <scope>NUCLEOTIDE SEQUENCE [LARGE SCALE GENOMIC DNA]</scope>
    <source>
        <strain evidence="7 8">DSM 5900</strain>
    </source>
</reference>
<keyword evidence="8" id="KW-1185">Reference proteome</keyword>
<name>A0A3N1LLM9_9PROT</name>
<evidence type="ECO:0000259" key="4">
    <source>
        <dbReference type="Pfam" id="PF00205"/>
    </source>
</evidence>
<dbReference type="RefSeq" id="WP_123691109.1">
    <property type="nucleotide sequence ID" value="NZ_AP019700.1"/>
</dbReference>
<dbReference type="InterPro" id="IPR029035">
    <property type="entry name" value="DHS-like_NAD/FAD-binding_dom"/>
</dbReference>
<evidence type="ECO:0000256" key="3">
    <source>
        <dbReference type="RuleBase" id="RU362132"/>
    </source>
</evidence>
<gene>
    <name evidence="7" type="ORF">EDC65_3192</name>
</gene>
<evidence type="ECO:0000313" key="7">
    <source>
        <dbReference type="EMBL" id="ROP91326.1"/>
    </source>
</evidence>
<accession>A0A3N1LLM9</accession>
<feature type="domain" description="Thiamine pyrophosphate enzyme TPP-binding" evidence="5">
    <location>
        <begin position="382"/>
        <end position="527"/>
    </location>
</feature>